<keyword evidence="2" id="KW-1185">Reference proteome</keyword>
<accession>A0ABV4T552</accession>
<organism evidence="1 2">
    <name type="scientific">Pyrococcus kukulkanii</name>
    <dbReference type="NCBI Taxonomy" id="1609559"/>
    <lineage>
        <taxon>Archaea</taxon>
        <taxon>Methanobacteriati</taxon>
        <taxon>Methanobacteriota</taxon>
        <taxon>Thermococci</taxon>
        <taxon>Thermococcales</taxon>
        <taxon>Thermococcaceae</taxon>
        <taxon>Pyrococcus</taxon>
    </lineage>
</organism>
<comment type="caution">
    <text evidence="1">The sequence shown here is derived from an EMBL/GenBank/DDBJ whole genome shotgun (WGS) entry which is preliminary data.</text>
</comment>
<dbReference type="RefSeq" id="WP_372824112.1">
    <property type="nucleotide sequence ID" value="NZ_JARRIF010000002.1"/>
</dbReference>
<dbReference type="EMBL" id="JARRIG010000006">
    <property type="protein sequence ID" value="MFA4804892.1"/>
    <property type="molecule type" value="Genomic_DNA"/>
</dbReference>
<protein>
    <submittedName>
        <fullName evidence="1">Uncharacterized protein</fullName>
    </submittedName>
</protein>
<evidence type="ECO:0000313" key="1">
    <source>
        <dbReference type="EMBL" id="MFA4804892.1"/>
    </source>
</evidence>
<dbReference type="Proteomes" id="UP001571980">
    <property type="component" value="Unassembled WGS sequence"/>
</dbReference>
<name>A0ABV4T552_9EURY</name>
<evidence type="ECO:0000313" key="2">
    <source>
        <dbReference type="Proteomes" id="UP001571980"/>
    </source>
</evidence>
<sequence length="45" mass="4964">MSTTIKVSVRLLPKIVEEIDRLVQSGASVIEVISLKRPLDIISES</sequence>
<reference evidence="1 2" key="1">
    <citation type="submission" date="2023-03" db="EMBL/GenBank/DDBJ databases">
        <title>Speciation in Pyrococcus: adaptation to high temperature as a mechanism.</title>
        <authorList>
            <person name="Gu J."/>
        </authorList>
    </citation>
    <scope>NUCLEOTIDE SEQUENCE [LARGE SCALE GENOMIC DNA]</scope>
    <source>
        <strain evidence="1 2">LMOA34</strain>
    </source>
</reference>
<proteinExistence type="predicted"/>
<gene>
    <name evidence="1" type="ORF">P8X34_09170</name>
</gene>